<evidence type="ECO:0000313" key="2">
    <source>
        <dbReference type="EMBL" id="TNN73469.1"/>
    </source>
</evidence>
<keyword evidence="3" id="KW-1185">Reference proteome</keyword>
<dbReference type="AlphaFoldDB" id="A0A4Z2I5Z3"/>
<dbReference type="Proteomes" id="UP000314294">
    <property type="component" value="Unassembled WGS sequence"/>
</dbReference>
<sequence length="195" mass="21841">MLTFLDELSPSLGPRSQLVAIRLFYLGTLLQAAHEVIAEPVAVIDSLDGTRAGFLMHCKGTEKKKKKKNTNSTYTRKLVVTSFSLRRGRPRHHRTTIGATGVRRRLAVPRFHQRVGELRFDLCGQREPGEDDKSDPTSESQRLRDNPAVNYEVACECTMERRLYTEEERLSSASSTLEKRQSSGGGGGGQVKEHQ</sequence>
<gene>
    <name evidence="2" type="ORF">EYF80_016259</name>
</gene>
<feature type="compositionally biased region" description="Gly residues" evidence="1">
    <location>
        <begin position="183"/>
        <end position="195"/>
    </location>
</feature>
<name>A0A4Z2I5Z3_9TELE</name>
<comment type="caution">
    <text evidence="2">The sequence shown here is derived from an EMBL/GenBank/DDBJ whole genome shotgun (WGS) entry which is preliminary data.</text>
</comment>
<protein>
    <submittedName>
        <fullName evidence="2">Uncharacterized protein</fullName>
    </submittedName>
</protein>
<feature type="region of interest" description="Disordered" evidence="1">
    <location>
        <begin position="122"/>
        <end position="147"/>
    </location>
</feature>
<dbReference type="EMBL" id="SRLO01000124">
    <property type="protein sequence ID" value="TNN73469.1"/>
    <property type="molecule type" value="Genomic_DNA"/>
</dbReference>
<evidence type="ECO:0000313" key="3">
    <source>
        <dbReference type="Proteomes" id="UP000314294"/>
    </source>
</evidence>
<reference evidence="2 3" key="1">
    <citation type="submission" date="2019-03" db="EMBL/GenBank/DDBJ databases">
        <title>First draft genome of Liparis tanakae, snailfish: a comprehensive survey of snailfish specific genes.</title>
        <authorList>
            <person name="Kim W."/>
            <person name="Song I."/>
            <person name="Jeong J.-H."/>
            <person name="Kim D."/>
            <person name="Kim S."/>
            <person name="Ryu S."/>
            <person name="Song J.Y."/>
            <person name="Lee S.K."/>
        </authorList>
    </citation>
    <scope>NUCLEOTIDE SEQUENCE [LARGE SCALE GENOMIC DNA]</scope>
    <source>
        <tissue evidence="2">Muscle</tissue>
    </source>
</reference>
<accession>A0A4Z2I5Z3</accession>
<feature type="region of interest" description="Disordered" evidence="1">
    <location>
        <begin position="166"/>
        <end position="195"/>
    </location>
</feature>
<evidence type="ECO:0000256" key="1">
    <source>
        <dbReference type="SAM" id="MobiDB-lite"/>
    </source>
</evidence>
<organism evidence="2 3">
    <name type="scientific">Liparis tanakae</name>
    <name type="common">Tanaka's snailfish</name>
    <dbReference type="NCBI Taxonomy" id="230148"/>
    <lineage>
        <taxon>Eukaryota</taxon>
        <taxon>Metazoa</taxon>
        <taxon>Chordata</taxon>
        <taxon>Craniata</taxon>
        <taxon>Vertebrata</taxon>
        <taxon>Euteleostomi</taxon>
        <taxon>Actinopterygii</taxon>
        <taxon>Neopterygii</taxon>
        <taxon>Teleostei</taxon>
        <taxon>Neoteleostei</taxon>
        <taxon>Acanthomorphata</taxon>
        <taxon>Eupercaria</taxon>
        <taxon>Perciformes</taxon>
        <taxon>Cottioidei</taxon>
        <taxon>Cottales</taxon>
        <taxon>Liparidae</taxon>
        <taxon>Liparis</taxon>
    </lineage>
</organism>
<proteinExistence type="predicted"/>